<sequence>MLRRSPTNADVRNDVNDNVAGLVKGSGSRKQAPNDEEGNLNIISSVSLIPIVVIDEFIEGLLTPEPTNSYAGLSACSPFYGEGYVKESIVQYPEDEGIKEAMSE</sequence>
<dbReference type="EMBL" id="SZYD01000006">
    <property type="protein sequence ID" value="KAD5960707.1"/>
    <property type="molecule type" value="Genomic_DNA"/>
</dbReference>
<accession>A0A5N6P4R9</accession>
<protein>
    <submittedName>
        <fullName evidence="2">Uncharacterized protein</fullName>
    </submittedName>
</protein>
<proteinExistence type="predicted"/>
<reference evidence="2 3" key="1">
    <citation type="submission" date="2019-05" db="EMBL/GenBank/DDBJ databases">
        <title>Mikania micrantha, genome provides insights into the molecular mechanism of rapid growth.</title>
        <authorList>
            <person name="Liu B."/>
        </authorList>
    </citation>
    <scope>NUCLEOTIDE SEQUENCE [LARGE SCALE GENOMIC DNA]</scope>
    <source>
        <strain evidence="2">NLD-2019</strain>
        <tissue evidence="2">Leaf</tissue>
    </source>
</reference>
<keyword evidence="3" id="KW-1185">Reference proteome</keyword>
<gene>
    <name evidence="2" type="ORF">E3N88_12179</name>
</gene>
<evidence type="ECO:0000313" key="2">
    <source>
        <dbReference type="EMBL" id="KAD5960707.1"/>
    </source>
</evidence>
<name>A0A5N6P4R9_9ASTR</name>
<feature type="region of interest" description="Disordered" evidence="1">
    <location>
        <begin position="1"/>
        <end position="37"/>
    </location>
</feature>
<evidence type="ECO:0000256" key="1">
    <source>
        <dbReference type="SAM" id="MobiDB-lite"/>
    </source>
</evidence>
<evidence type="ECO:0000313" key="3">
    <source>
        <dbReference type="Proteomes" id="UP000326396"/>
    </source>
</evidence>
<comment type="caution">
    <text evidence="2">The sequence shown here is derived from an EMBL/GenBank/DDBJ whole genome shotgun (WGS) entry which is preliminary data.</text>
</comment>
<dbReference type="Proteomes" id="UP000326396">
    <property type="component" value="Linkage Group LG14"/>
</dbReference>
<dbReference type="AlphaFoldDB" id="A0A5N6P4R9"/>
<organism evidence="2 3">
    <name type="scientific">Mikania micrantha</name>
    <name type="common">bitter vine</name>
    <dbReference type="NCBI Taxonomy" id="192012"/>
    <lineage>
        <taxon>Eukaryota</taxon>
        <taxon>Viridiplantae</taxon>
        <taxon>Streptophyta</taxon>
        <taxon>Embryophyta</taxon>
        <taxon>Tracheophyta</taxon>
        <taxon>Spermatophyta</taxon>
        <taxon>Magnoliopsida</taxon>
        <taxon>eudicotyledons</taxon>
        <taxon>Gunneridae</taxon>
        <taxon>Pentapetalae</taxon>
        <taxon>asterids</taxon>
        <taxon>campanulids</taxon>
        <taxon>Asterales</taxon>
        <taxon>Asteraceae</taxon>
        <taxon>Asteroideae</taxon>
        <taxon>Heliantheae alliance</taxon>
        <taxon>Eupatorieae</taxon>
        <taxon>Mikania</taxon>
    </lineage>
</organism>